<dbReference type="AlphaFoldDB" id="A0A314ZF34"/>
<dbReference type="Pfam" id="PF00201">
    <property type="entry name" value="UDPGT"/>
    <property type="match status" value="1"/>
</dbReference>
<dbReference type="InterPro" id="IPR002213">
    <property type="entry name" value="UDP_glucos_trans"/>
</dbReference>
<dbReference type="PROSITE" id="PS00375">
    <property type="entry name" value="UDPGT"/>
    <property type="match status" value="1"/>
</dbReference>
<dbReference type="GO" id="GO:0080044">
    <property type="term" value="F:quercetin 7-O-glucosyltransferase activity"/>
    <property type="evidence" value="ECO:0007669"/>
    <property type="project" value="TreeGrafter"/>
</dbReference>
<evidence type="ECO:0000256" key="2">
    <source>
        <dbReference type="ARBA" id="ARBA00022679"/>
    </source>
</evidence>
<keyword evidence="2 3" id="KW-0808">Transferase</keyword>
<dbReference type="GO" id="GO:0080043">
    <property type="term" value="F:quercetin 3-O-glucosyltransferase activity"/>
    <property type="evidence" value="ECO:0007669"/>
    <property type="project" value="TreeGrafter"/>
</dbReference>
<evidence type="ECO:0000256" key="3">
    <source>
        <dbReference type="RuleBase" id="RU003718"/>
    </source>
</evidence>
<evidence type="ECO:0000313" key="5">
    <source>
        <dbReference type="EMBL" id="PQQ18455.1"/>
    </source>
</evidence>
<comment type="similarity">
    <text evidence="1 3">Belongs to the UDP-glycosyltransferase family.</text>
</comment>
<keyword evidence="3" id="KW-0328">Glycosyltransferase</keyword>
<dbReference type="OrthoDB" id="5835829at2759"/>
<dbReference type="Proteomes" id="UP000250321">
    <property type="component" value="Unassembled WGS sequence"/>
</dbReference>
<proteinExistence type="inferred from homology"/>
<dbReference type="SUPFAM" id="SSF53756">
    <property type="entry name" value="UDP-Glycosyltransferase/glycogen phosphorylase"/>
    <property type="match status" value="1"/>
</dbReference>
<comment type="caution">
    <text evidence="5">The sequence shown here is derived from an EMBL/GenBank/DDBJ whole genome shotgun (WGS) entry which is preliminary data.</text>
</comment>
<organism evidence="5 6">
    <name type="scientific">Prunus yedoensis var. nudiflora</name>
    <dbReference type="NCBI Taxonomy" id="2094558"/>
    <lineage>
        <taxon>Eukaryota</taxon>
        <taxon>Viridiplantae</taxon>
        <taxon>Streptophyta</taxon>
        <taxon>Embryophyta</taxon>
        <taxon>Tracheophyta</taxon>
        <taxon>Spermatophyta</taxon>
        <taxon>Magnoliopsida</taxon>
        <taxon>eudicotyledons</taxon>
        <taxon>Gunneridae</taxon>
        <taxon>Pentapetalae</taxon>
        <taxon>rosids</taxon>
        <taxon>fabids</taxon>
        <taxon>Rosales</taxon>
        <taxon>Rosaceae</taxon>
        <taxon>Amygdaloideae</taxon>
        <taxon>Amygdaleae</taxon>
        <taxon>Prunus</taxon>
    </lineage>
</organism>
<accession>A0A314ZF34</accession>
<protein>
    <submittedName>
        <fullName evidence="5">Crocetin glucosyltransferase chloroplastic</fullName>
    </submittedName>
</protein>
<evidence type="ECO:0000256" key="4">
    <source>
        <dbReference type="SAM" id="Coils"/>
    </source>
</evidence>
<feature type="coiled-coil region" evidence="4">
    <location>
        <begin position="31"/>
        <end position="58"/>
    </location>
</feature>
<gene>
    <name evidence="5" type="ORF">Pyn_37639</name>
</gene>
<dbReference type="STRING" id="2094558.A0A314ZF34"/>
<keyword evidence="4" id="KW-0175">Coiled coil</keyword>
<name>A0A314ZF34_PRUYE</name>
<dbReference type="PANTHER" id="PTHR11926">
    <property type="entry name" value="GLUCOSYL/GLUCURONOSYL TRANSFERASES"/>
    <property type="match status" value="1"/>
</dbReference>
<evidence type="ECO:0000256" key="1">
    <source>
        <dbReference type="ARBA" id="ARBA00009995"/>
    </source>
</evidence>
<dbReference type="InterPro" id="IPR035595">
    <property type="entry name" value="UDP_glycos_trans_CS"/>
</dbReference>
<evidence type="ECO:0000313" key="6">
    <source>
        <dbReference type="Proteomes" id="UP000250321"/>
    </source>
</evidence>
<dbReference type="PANTHER" id="PTHR11926:SF870">
    <property type="entry name" value="UDP-GLYCOSYLTRANSFERASE 75B1"/>
    <property type="match status" value="1"/>
</dbReference>
<reference evidence="5 6" key="1">
    <citation type="submission" date="2018-02" db="EMBL/GenBank/DDBJ databases">
        <title>Draft genome of wild Prunus yedoensis var. nudiflora.</title>
        <authorList>
            <person name="Baek S."/>
            <person name="Kim J.-H."/>
            <person name="Choi K."/>
            <person name="Kim G.-B."/>
            <person name="Cho A."/>
            <person name="Jang H."/>
            <person name="Shin C.-H."/>
            <person name="Yu H.-J."/>
            <person name="Mun J.-H."/>
        </authorList>
    </citation>
    <scope>NUCLEOTIDE SEQUENCE [LARGE SCALE GENOMIC DNA]</scope>
    <source>
        <strain evidence="6">cv. Jeju island</strain>
        <tissue evidence="5">Leaf</tissue>
    </source>
</reference>
<sequence length="147" mass="17109">MSFGSVSALSKDQMEEIAKGLLDYGRPFLWVIREKEERNEQDNEAEKEEEKLSCREELEELGKIVLWCCQLEVLSNPSLGCFVTHCGWNSSMESLVSGVPVVAFPLWTDQRTNAKLIEDTWKTGVRWHQMRRGLWWVRSSRGAWNWS</sequence>
<dbReference type="CDD" id="cd03784">
    <property type="entry name" value="GT1_Gtf-like"/>
    <property type="match status" value="1"/>
</dbReference>
<dbReference type="Gene3D" id="3.40.50.2000">
    <property type="entry name" value="Glycogen Phosphorylase B"/>
    <property type="match status" value="1"/>
</dbReference>
<dbReference type="EMBL" id="PJQY01000106">
    <property type="protein sequence ID" value="PQQ18455.1"/>
    <property type="molecule type" value="Genomic_DNA"/>
</dbReference>
<keyword evidence="6" id="KW-1185">Reference proteome</keyword>